<gene>
    <name evidence="7 9" type="primary">hemH</name>
    <name evidence="9" type="ORF">ENW50_12785</name>
</gene>
<keyword evidence="5 7" id="KW-0627">Porphyrin biosynthesis</keyword>
<accession>A0A7V4XUT0</accession>
<comment type="similarity">
    <text evidence="1 7 8">Belongs to the ferrochelatase family.</text>
</comment>
<evidence type="ECO:0000256" key="1">
    <source>
        <dbReference type="ARBA" id="ARBA00007718"/>
    </source>
</evidence>
<dbReference type="CDD" id="cd00419">
    <property type="entry name" value="Ferrochelatase_C"/>
    <property type="match status" value="1"/>
</dbReference>
<dbReference type="PANTHER" id="PTHR11108">
    <property type="entry name" value="FERROCHELATASE"/>
    <property type="match status" value="1"/>
</dbReference>
<evidence type="ECO:0000256" key="7">
    <source>
        <dbReference type="HAMAP-Rule" id="MF_00323"/>
    </source>
</evidence>
<reference evidence="9" key="1">
    <citation type="journal article" date="2020" name="mSystems">
        <title>Genome- and Community-Level Interaction Insights into Carbon Utilization and Element Cycling Functions of Hydrothermarchaeota in Hydrothermal Sediment.</title>
        <authorList>
            <person name="Zhou Z."/>
            <person name="Liu Y."/>
            <person name="Xu W."/>
            <person name="Pan J."/>
            <person name="Luo Z.H."/>
            <person name="Li M."/>
        </authorList>
    </citation>
    <scope>NUCLEOTIDE SEQUENCE [LARGE SCALE GENOMIC DNA]</scope>
    <source>
        <strain evidence="9">SpSt-855</strain>
    </source>
</reference>
<comment type="function">
    <text evidence="7">Catalyzes the ferrous insertion into protoporphyrin IX.</text>
</comment>
<evidence type="ECO:0000256" key="5">
    <source>
        <dbReference type="ARBA" id="ARBA00023244"/>
    </source>
</evidence>
<dbReference type="SUPFAM" id="SSF53800">
    <property type="entry name" value="Chelatase"/>
    <property type="match status" value="1"/>
</dbReference>
<keyword evidence="3 7" id="KW-0350">Heme biosynthesis</keyword>
<evidence type="ECO:0000256" key="2">
    <source>
        <dbReference type="ARBA" id="ARBA00023004"/>
    </source>
</evidence>
<organism evidence="9">
    <name type="scientific">Acidobacterium capsulatum</name>
    <dbReference type="NCBI Taxonomy" id="33075"/>
    <lineage>
        <taxon>Bacteria</taxon>
        <taxon>Pseudomonadati</taxon>
        <taxon>Acidobacteriota</taxon>
        <taxon>Terriglobia</taxon>
        <taxon>Terriglobales</taxon>
        <taxon>Acidobacteriaceae</taxon>
        <taxon>Acidobacterium</taxon>
    </lineage>
</organism>
<dbReference type="EC" id="4.98.1.1" evidence="7"/>
<dbReference type="AlphaFoldDB" id="A0A7V4XUT0"/>
<evidence type="ECO:0000256" key="6">
    <source>
        <dbReference type="ARBA" id="ARBA00024536"/>
    </source>
</evidence>
<name>A0A7V4XUT0_9BACT</name>
<evidence type="ECO:0000313" key="9">
    <source>
        <dbReference type="EMBL" id="HGY95542.1"/>
    </source>
</evidence>
<dbReference type="EMBL" id="DTKL01000080">
    <property type="protein sequence ID" value="HGY95542.1"/>
    <property type="molecule type" value="Genomic_DNA"/>
</dbReference>
<comment type="caution">
    <text evidence="9">The sequence shown here is derived from an EMBL/GenBank/DDBJ whole genome shotgun (WGS) entry which is preliminary data.</text>
</comment>
<proteinExistence type="inferred from homology"/>
<dbReference type="PANTHER" id="PTHR11108:SF1">
    <property type="entry name" value="FERROCHELATASE, MITOCHONDRIAL"/>
    <property type="match status" value="1"/>
</dbReference>
<dbReference type="InterPro" id="IPR033659">
    <property type="entry name" value="Ferrochelatase_N"/>
</dbReference>
<evidence type="ECO:0000256" key="3">
    <source>
        <dbReference type="ARBA" id="ARBA00023133"/>
    </source>
</evidence>
<feature type="binding site" evidence="7">
    <location>
        <position position="172"/>
    </location>
    <ligand>
        <name>Fe(2+)</name>
        <dbReference type="ChEBI" id="CHEBI:29033"/>
    </ligand>
</feature>
<dbReference type="UniPathway" id="UPA00252">
    <property type="reaction ID" value="UER00325"/>
</dbReference>
<comment type="catalytic activity">
    <reaction evidence="7">
        <text>heme b + 2 H(+) = protoporphyrin IX + Fe(2+)</text>
        <dbReference type="Rhea" id="RHEA:22584"/>
        <dbReference type="ChEBI" id="CHEBI:15378"/>
        <dbReference type="ChEBI" id="CHEBI:29033"/>
        <dbReference type="ChEBI" id="CHEBI:57306"/>
        <dbReference type="ChEBI" id="CHEBI:60344"/>
        <dbReference type="EC" id="4.98.1.1"/>
    </reaction>
</comment>
<sequence length="325" mass="35541">MEERAAILLLAHGTPDSAEEIPEYLRNVVSGRPMPAEVVEEVRHRFVEIGGSPLTALTMQQGRLLQEALGLPVYVGMRNWRPYIADVVKQMVADGITRAVAICLAPQNSRTSVGLYRRAVFAEAGQKMQIDFIEGWAEDDLLAAAFADRLRATWEPFRADVGGPVPVLFTAHSVPCRTVQAPQPDPEAPRRPVLPPDPYNYEAKKTAMHVAAKIPGLDAWYFAFQSQGMSGGPWIGPTVEDTLTALHQEGVRHLVIQPVGFLCDHVEILYDIDIAFHDFAQNLGMTLRRPASLNDSHLLTAALARLVQSGLGRLKASGTPEPAAS</sequence>
<dbReference type="GO" id="GO:0004325">
    <property type="term" value="F:ferrochelatase activity"/>
    <property type="evidence" value="ECO:0007669"/>
    <property type="project" value="UniProtKB-UniRule"/>
</dbReference>
<comment type="subcellular location">
    <subcellularLocation>
        <location evidence="7">Cytoplasm</location>
    </subcellularLocation>
</comment>
<keyword evidence="7" id="KW-0479">Metal-binding</keyword>
<comment type="catalytic activity">
    <reaction evidence="6">
        <text>Fe-coproporphyrin III + 2 H(+) = coproporphyrin III + Fe(2+)</text>
        <dbReference type="Rhea" id="RHEA:49572"/>
        <dbReference type="ChEBI" id="CHEBI:15378"/>
        <dbReference type="ChEBI" id="CHEBI:29033"/>
        <dbReference type="ChEBI" id="CHEBI:68438"/>
        <dbReference type="ChEBI" id="CHEBI:131725"/>
        <dbReference type="EC" id="4.99.1.9"/>
    </reaction>
    <physiologicalReaction direction="right-to-left" evidence="6">
        <dbReference type="Rhea" id="RHEA:49574"/>
    </physiologicalReaction>
</comment>
<dbReference type="GO" id="GO:0006783">
    <property type="term" value="P:heme biosynthetic process"/>
    <property type="evidence" value="ECO:0007669"/>
    <property type="project" value="UniProtKB-UniRule"/>
</dbReference>
<dbReference type="NCBIfam" id="TIGR00109">
    <property type="entry name" value="hemH"/>
    <property type="match status" value="1"/>
</dbReference>
<protein>
    <recommendedName>
        <fullName evidence="7">Ferrochelatase</fullName>
        <ecNumber evidence="7">4.98.1.1</ecNumber>
    </recommendedName>
    <alternativeName>
        <fullName evidence="7">Heme synthase</fullName>
    </alternativeName>
    <alternativeName>
        <fullName evidence="7">Protoheme ferro-lyase</fullName>
    </alternativeName>
</protein>
<keyword evidence="4 7" id="KW-0456">Lyase</keyword>
<dbReference type="CDD" id="cd03411">
    <property type="entry name" value="Ferrochelatase_N"/>
    <property type="match status" value="1"/>
</dbReference>
<dbReference type="Gene3D" id="3.40.50.1400">
    <property type="match status" value="2"/>
</dbReference>
<evidence type="ECO:0000256" key="8">
    <source>
        <dbReference type="RuleBase" id="RU004185"/>
    </source>
</evidence>
<feature type="binding site" evidence="7">
    <location>
        <position position="267"/>
    </location>
    <ligand>
        <name>Fe(2+)</name>
        <dbReference type="ChEBI" id="CHEBI:29033"/>
    </ligand>
</feature>
<evidence type="ECO:0000256" key="4">
    <source>
        <dbReference type="ARBA" id="ARBA00023239"/>
    </source>
</evidence>
<dbReference type="InterPro" id="IPR001015">
    <property type="entry name" value="Ferrochelatase"/>
</dbReference>
<keyword evidence="2 7" id="KW-0408">Iron</keyword>
<dbReference type="GO" id="GO:0005737">
    <property type="term" value="C:cytoplasm"/>
    <property type="evidence" value="ECO:0007669"/>
    <property type="project" value="UniProtKB-SubCell"/>
</dbReference>
<dbReference type="HAMAP" id="MF_00323">
    <property type="entry name" value="Ferrochelatase"/>
    <property type="match status" value="1"/>
</dbReference>
<dbReference type="Pfam" id="PF00762">
    <property type="entry name" value="Ferrochelatase"/>
    <property type="match status" value="1"/>
</dbReference>
<dbReference type="GO" id="GO:0046872">
    <property type="term" value="F:metal ion binding"/>
    <property type="evidence" value="ECO:0007669"/>
    <property type="project" value="UniProtKB-KW"/>
</dbReference>
<comment type="pathway">
    <text evidence="7">Porphyrin-containing compound metabolism; protoheme biosynthesis; protoheme from protoporphyrin-IX: step 1/1.</text>
</comment>
<keyword evidence="7" id="KW-0963">Cytoplasm</keyword>
<dbReference type="InterPro" id="IPR033644">
    <property type="entry name" value="Ferrochelatase_C"/>
</dbReference>